<reference evidence="1" key="1">
    <citation type="submission" date="2014-09" db="EMBL/GenBank/DDBJ databases">
        <authorList>
            <person name="Magalhaes I.L.F."/>
            <person name="Oliveira U."/>
            <person name="Santos F.R."/>
            <person name="Vidigal T.H.D.A."/>
            <person name="Brescovit A.D."/>
            <person name="Santos A.J."/>
        </authorList>
    </citation>
    <scope>NUCLEOTIDE SEQUENCE</scope>
    <source>
        <tissue evidence="1">Shoot tissue taken approximately 20 cm above the soil surface</tissue>
    </source>
</reference>
<dbReference type="EMBL" id="GBRH01237483">
    <property type="protein sequence ID" value="JAD60412.1"/>
    <property type="molecule type" value="Transcribed_RNA"/>
</dbReference>
<sequence length="23" mass="2725">MTARMVFFLCLLLFMFGCLDCHL</sequence>
<name>A0A0A9BMB4_ARUDO</name>
<reference evidence="1" key="2">
    <citation type="journal article" date="2015" name="Data Brief">
        <title>Shoot transcriptome of the giant reed, Arundo donax.</title>
        <authorList>
            <person name="Barrero R.A."/>
            <person name="Guerrero F.D."/>
            <person name="Moolhuijzen P."/>
            <person name="Goolsby J.A."/>
            <person name="Tidwell J."/>
            <person name="Bellgard S.E."/>
            <person name="Bellgard M.I."/>
        </authorList>
    </citation>
    <scope>NUCLEOTIDE SEQUENCE</scope>
    <source>
        <tissue evidence="1">Shoot tissue taken approximately 20 cm above the soil surface</tissue>
    </source>
</reference>
<protein>
    <submittedName>
        <fullName evidence="1">Uncharacterized protein</fullName>
    </submittedName>
</protein>
<dbReference type="PROSITE" id="PS51257">
    <property type="entry name" value="PROKAR_LIPOPROTEIN"/>
    <property type="match status" value="1"/>
</dbReference>
<evidence type="ECO:0000313" key="1">
    <source>
        <dbReference type="EMBL" id="JAD60412.1"/>
    </source>
</evidence>
<dbReference type="AlphaFoldDB" id="A0A0A9BMB4"/>
<proteinExistence type="predicted"/>
<accession>A0A0A9BMB4</accession>
<organism evidence="1">
    <name type="scientific">Arundo donax</name>
    <name type="common">Giant reed</name>
    <name type="synonym">Donax arundinaceus</name>
    <dbReference type="NCBI Taxonomy" id="35708"/>
    <lineage>
        <taxon>Eukaryota</taxon>
        <taxon>Viridiplantae</taxon>
        <taxon>Streptophyta</taxon>
        <taxon>Embryophyta</taxon>
        <taxon>Tracheophyta</taxon>
        <taxon>Spermatophyta</taxon>
        <taxon>Magnoliopsida</taxon>
        <taxon>Liliopsida</taxon>
        <taxon>Poales</taxon>
        <taxon>Poaceae</taxon>
        <taxon>PACMAD clade</taxon>
        <taxon>Arundinoideae</taxon>
        <taxon>Arundineae</taxon>
        <taxon>Arundo</taxon>
    </lineage>
</organism>